<dbReference type="EMBL" id="BA000001">
    <property type="protein sequence ID" value="BAA30593.1"/>
    <property type="molecule type" value="Genomic_DNA"/>
</dbReference>
<proteinExistence type="predicted"/>
<dbReference type="Proteomes" id="UP000000752">
    <property type="component" value="Chromosome"/>
</dbReference>
<protein>
    <submittedName>
        <fullName evidence="1">Uncharacterized protein</fullName>
    </submittedName>
</protein>
<evidence type="ECO:0000313" key="1">
    <source>
        <dbReference type="EMBL" id="BAA30593.1"/>
    </source>
</evidence>
<gene>
    <name evidence="1" type="ordered locus">PH1486</name>
</gene>
<sequence length="125" mass="14027">MTRSIDDGNVPVWSFKLGVSNIDRNTSFSLFLKPIHDPSELEGLTLFAHLLELLDDCLWNVPSIIKEPSDCRALSVVYVPDKHDVNVGLLLWHLESPPNFCLTLLLRRSFKTFGSRLPSAGNPPN</sequence>
<keyword evidence="2" id="KW-1185">Reference proteome</keyword>
<reference evidence="1 2" key="1">
    <citation type="journal article" date="1998" name="DNA Res.">
        <title>Complete sequence and gene organization of the genome of a hyper-thermophilic archaebacterium, Pyrococcus horikoshii OT3.</title>
        <authorList>
            <person name="Kawarabayasi Y."/>
            <person name="Sawada M."/>
            <person name="Horikawa H."/>
            <person name="Haikawa Y."/>
            <person name="Hino Y."/>
            <person name="Yamamoto S."/>
            <person name="Sekine M."/>
            <person name="Baba S."/>
            <person name="Kosugi H."/>
            <person name="Hosoyama A."/>
            <person name="Nagai Y."/>
            <person name="Sakai M."/>
            <person name="Ogura K."/>
            <person name="Otuka R."/>
            <person name="Nakazawa H."/>
            <person name="Takamiya M."/>
            <person name="Ohfuku Y."/>
            <person name="Funahashi T."/>
            <person name="Tanaka T."/>
            <person name="Kudoh Y."/>
            <person name="Yamazaki J."/>
            <person name="Kushida N."/>
            <person name="Oguchi A."/>
            <person name="Aoki K."/>
            <person name="Nakamura Y."/>
            <person name="Robb T.F."/>
            <person name="Horikoshi K."/>
            <person name="Masuchi Y."/>
            <person name="Shizuya H."/>
            <person name="Kikuchi H."/>
        </authorList>
    </citation>
    <scope>NUCLEOTIDE SEQUENCE [LARGE SCALE GENOMIC DNA]</scope>
    <source>
        <strain evidence="2">ATCC 700860 / DSM 12428 / JCM 9974 / NBRC 100139 / OT-3</strain>
    </source>
</reference>
<accession>O59155</accession>
<dbReference type="PIR" id="A71024">
    <property type="entry name" value="A71024"/>
</dbReference>
<evidence type="ECO:0000313" key="2">
    <source>
        <dbReference type="Proteomes" id="UP000000752"/>
    </source>
</evidence>
<dbReference type="AlphaFoldDB" id="O59155"/>
<organism evidence="1 2">
    <name type="scientific">Pyrococcus horikoshii (strain ATCC 700860 / DSM 12428 / JCM 9974 / NBRC 100139 / OT-3)</name>
    <dbReference type="NCBI Taxonomy" id="70601"/>
    <lineage>
        <taxon>Archaea</taxon>
        <taxon>Methanobacteriati</taxon>
        <taxon>Methanobacteriota</taxon>
        <taxon>Thermococci</taxon>
        <taxon>Thermococcales</taxon>
        <taxon>Thermococcaceae</taxon>
        <taxon>Pyrococcus</taxon>
    </lineage>
</organism>
<dbReference type="EnsemblBacteria" id="BAA30593">
    <property type="protein sequence ID" value="BAA30593"/>
    <property type="gene ID" value="BAA30593"/>
</dbReference>
<dbReference type="STRING" id="70601.gene:9378465"/>
<dbReference type="KEGG" id="pho:PH1486"/>
<name>O59155_PYRHO</name>